<dbReference type="InterPro" id="IPR034016">
    <property type="entry name" value="M1_APN-typ"/>
</dbReference>
<dbReference type="Gene3D" id="1.10.390.10">
    <property type="entry name" value="Neutral Protease Domain 2"/>
    <property type="match status" value="2"/>
</dbReference>
<dbReference type="Gene3D" id="1.25.50.20">
    <property type="match status" value="1"/>
</dbReference>
<comment type="caution">
    <text evidence="6">The sequence shown here is derived from an EMBL/GenBank/DDBJ whole genome shotgun (WGS) entry which is preliminary data.</text>
</comment>
<dbReference type="GO" id="GO:0042277">
    <property type="term" value="F:peptide binding"/>
    <property type="evidence" value="ECO:0007669"/>
    <property type="project" value="TreeGrafter"/>
</dbReference>
<dbReference type="GO" id="GO:0070006">
    <property type="term" value="F:metalloaminopeptidase activity"/>
    <property type="evidence" value="ECO:0007669"/>
    <property type="project" value="TreeGrafter"/>
</dbReference>
<dbReference type="SUPFAM" id="SSF63737">
    <property type="entry name" value="Leukotriene A4 hydrolase N-terminal domain"/>
    <property type="match status" value="1"/>
</dbReference>
<dbReference type="CDD" id="cd09601">
    <property type="entry name" value="M1_APN-Q_like"/>
    <property type="match status" value="1"/>
</dbReference>
<dbReference type="Proteomes" id="UP001362999">
    <property type="component" value="Unassembled WGS sequence"/>
</dbReference>
<dbReference type="Gene3D" id="2.60.40.1730">
    <property type="entry name" value="tricorn interacting facor f3 domain"/>
    <property type="match status" value="1"/>
</dbReference>
<keyword evidence="2" id="KW-0862">Zinc</keyword>
<dbReference type="GO" id="GO:0016020">
    <property type="term" value="C:membrane"/>
    <property type="evidence" value="ECO:0007669"/>
    <property type="project" value="TreeGrafter"/>
</dbReference>
<dbReference type="InterPro" id="IPR042097">
    <property type="entry name" value="Aminopeptidase_N-like_N_sf"/>
</dbReference>
<dbReference type="InterPro" id="IPR014782">
    <property type="entry name" value="Peptidase_M1_dom"/>
</dbReference>
<comment type="cofactor">
    <cofactor evidence="2">
        <name>Zn(2+)</name>
        <dbReference type="ChEBI" id="CHEBI:29105"/>
    </cofactor>
    <text evidence="2">Binds 1 zinc ion per subunit.</text>
</comment>
<dbReference type="GO" id="GO:0005615">
    <property type="term" value="C:extracellular space"/>
    <property type="evidence" value="ECO:0007669"/>
    <property type="project" value="TreeGrafter"/>
</dbReference>
<evidence type="ECO:0000256" key="1">
    <source>
        <dbReference type="ARBA" id="ARBA00010136"/>
    </source>
</evidence>
<dbReference type="GO" id="GO:0043171">
    <property type="term" value="P:peptide catabolic process"/>
    <property type="evidence" value="ECO:0007669"/>
    <property type="project" value="TreeGrafter"/>
</dbReference>
<dbReference type="Pfam" id="PF11838">
    <property type="entry name" value="ERAP1_C"/>
    <property type="match status" value="1"/>
</dbReference>
<evidence type="ECO:0000259" key="3">
    <source>
        <dbReference type="Pfam" id="PF01433"/>
    </source>
</evidence>
<dbReference type="AlphaFoldDB" id="A0AAW0CHT1"/>
<feature type="domain" description="Peptidase M1 membrane alanine aminopeptidase" evidence="3">
    <location>
        <begin position="387"/>
        <end position="477"/>
    </location>
</feature>
<dbReference type="Pfam" id="PF17900">
    <property type="entry name" value="Peptidase_M1_N"/>
    <property type="match status" value="1"/>
</dbReference>
<feature type="domain" description="ERAP1-like C-terminal" evidence="4">
    <location>
        <begin position="590"/>
        <end position="889"/>
    </location>
</feature>
<protein>
    <recommendedName>
        <fullName evidence="2">Aminopeptidase</fullName>
        <ecNumber evidence="2">3.4.11.-</ecNumber>
    </recommendedName>
</protein>
<dbReference type="GO" id="GO:0006508">
    <property type="term" value="P:proteolysis"/>
    <property type="evidence" value="ECO:0007669"/>
    <property type="project" value="UniProtKB-KW"/>
</dbReference>
<dbReference type="Pfam" id="PF01433">
    <property type="entry name" value="Peptidase_M1"/>
    <property type="match status" value="2"/>
</dbReference>
<evidence type="ECO:0000256" key="2">
    <source>
        <dbReference type="RuleBase" id="RU364040"/>
    </source>
</evidence>
<keyword evidence="2 6" id="KW-0031">Aminopeptidase</keyword>
<dbReference type="SUPFAM" id="SSF55486">
    <property type="entry name" value="Metalloproteases ('zincins'), catalytic domain"/>
    <property type="match status" value="2"/>
</dbReference>
<keyword evidence="2" id="KW-0378">Hydrolase</keyword>
<dbReference type="InterPro" id="IPR050344">
    <property type="entry name" value="Peptidase_M1_aminopeptidases"/>
</dbReference>
<proteinExistence type="inferred from homology"/>
<feature type="domain" description="Peptidase M1 membrane alanine aminopeptidase" evidence="3">
    <location>
        <begin position="268"/>
        <end position="334"/>
    </location>
</feature>
<dbReference type="EMBL" id="JAWWNJ010000016">
    <property type="protein sequence ID" value="KAK7039363.1"/>
    <property type="molecule type" value="Genomic_DNA"/>
</dbReference>
<accession>A0AAW0CHT1</accession>
<gene>
    <name evidence="6" type="ORF">R3P38DRAFT_2769496</name>
</gene>
<evidence type="ECO:0000259" key="5">
    <source>
        <dbReference type="Pfam" id="PF17900"/>
    </source>
</evidence>
<comment type="similarity">
    <text evidence="1 2">Belongs to the peptidase M1 family.</text>
</comment>
<dbReference type="EC" id="3.4.11.-" evidence="2"/>
<dbReference type="GO" id="GO:0005737">
    <property type="term" value="C:cytoplasm"/>
    <property type="evidence" value="ECO:0007669"/>
    <property type="project" value="TreeGrafter"/>
</dbReference>
<reference evidence="6 7" key="1">
    <citation type="journal article" date="2024" name="J Genomics">
        <title>Draft genome sequencing and assembly of Favolaschia claudopus CIRM-BRFM 2984 isolated from oak limbs.</title>
        <authorList>
            <person name="Navarro D."/>
            <person name="Drula E."/>
            <person name="Chaduli D."/>
            <person name="Cazenave R."/>
            <person name="Ahrendt S."/>
            <person name="Wang J."/>
            <person name="Lipzen A."/>
            <person name="Daum C."/>
            <person name="Barry K."/>
            <person name="Grigoriev I.V."/>
            <person name="Favel A."/>
            <person name="Rosso M.N."/>
            <person name="Martin F."/>
        </authorList>
    </citation>
    <scope>NUCLEOTIDE SEQUENCE [LARGE SCALE GENOMIC DNA]</scope>
    <source>
        <strain evidence="6 7">CIRM-BRFM 2984</strain>
    </source>
</reference>
<dbReference type="PANTHER" id="PTHR11533">
    <property type="entry name" value="PROTEASE M1 ZINC METALLOPROTEASE"/>
    <property type="match status" value="1"/>
</dbReference>
<evidence type="ECO:0000259" key="4">
    <source>
        <dbReference type="Pfam" id="PF11838"/>
    </source>
</evidence>
<feature type="domain" description="Aminopeptidase N-like N-terminal" evidence="5">
    <location>
        <begin position="20"/>
        <end position="227"/>
    </location>
</feature>
<dbReference type="PANTHER" id="PTHR11533:SF174">
    <property type="entry name" value="PUROMYCIN-SENSITIVE AMINOPEPTIDASE-RELATED"/>
    <property type="match status" value="1"/>
</dbReference>
<keyword evidence="2" id="KW-0482">Metalloprotease</keyword>
<evidence type="ECO:0000313" key="6">
    <source>
        <dbReference type="EMBL" id="KAK7039363.1"/>
    </source>
</evidence>
<dbReference type="InterPro" id="IPR024571">
    <property type="entry name" value="ERAP1-like_C_dom"/>
</dbReference>
<dbReference type="GO" id="GO:0008270">
    <property type="term" value="F:zinc ion binding"/>
    <property type="evidence" value="ECO:0007669"/>
    <property type="project" value="UniProtKB-UniRule"/>
</dbReference>
<keyword evidence="2" id="KW-0645">Protease</keyword>
<keyword evidence="7" id="KW-1185">Reference proteome</keyword>
<evidence type="ECO:0000313" key="7">
    <source>
        <dbReference type="Proteomes" id="UP001362999"/>
    </source>
</evidence>
<sequence>MSSDPAPNPQDKYRLPTNVKPSHYNLVFWTDLESLEFGGVATVDLDILQETTSIILNCSADLKLREASIHCTDLGANEVQSAVTITADEELCRATLNFANALPSGSKAQAKISYTAPLRATMNGYYKSAWQREGKTEYYALTHFQPTDARAAFPCWDEPQLKATWTITMISRADTVNISNMPVESEAAYDYPTSSSSEASLVTPPRKEDVKWKVTKFQKSPPMSSYLVAFANGPFEYLHTSVTMPLSGKNIPLRLYATPDIVHQGEFCLEVAKKVLPLYEEIFDIEYPLPKLDFLPASDFDIGAMENWGLITGRTVAFMMDPKKADIASKKWIAEPQVMMWLICGLETLRPCGFATLVRLLNSVLTTLPDKLCYADGRIIILRSSLEWEVDATFIANHVQRALTLDAKRSSHPIEVECPDANFLTPDIRTRSLIRKLPQYIGEEKFMKGVSLYLKAHLYGNSVTRDLWEGISTASGLFLFKIQFFPDSEITGQDIIGFPLITVTETPNGIHVRQDRFLNSGAPNADENETIWFGGAGFTFCYKLIPEQLIRTVPVSILTVNEADGQVNIDKTAVLDEREKDIALDTGKTFKLNSGTIGLYRVSYTPDRLKKIAIEAAKENSVFSLSDRIGLLFDVSELANAGLTQVSTLLTLIDIWKNETHRKWQSNSILRPFEDHPQISASLRAFIRTLFIPLVQRLGYEFREGESVDIVQLRKNAITGAVAGRDESTCRRGDQTNIPSDIKRPIFSTAARAGGREEFDALLNIIEHPANQSDRSAAIFAIGHVQEESVLNELFSYMLTKARDQDVVHFCIGMEANPIARPMLVPFFKENYDTFSKRFATNSMLKYMVTSCFRGLSTQAAHDDAEEYFKDKDTTRYSMALAQALETIRVRIAYIKRSGDDLEKWLMNWEQQSQI</sequence>
<organism evidence="6 7">
    <name type="scientific">Favolaschia claudopus</name>
    <dbReference type="NCBI Taxonomy" id="2862362"/>
    <lineage>
        <taxon>Eukaryota</taxon>
        <taxon>Fungi</taxon>
        <taxon>Dikarya</taxon>
        <taxon>Basidiomycota</taxon>
        <taxon>Agaricomycotina</taxon>
        <taxon>Agaricomycetes</taxon>
        <taxon>Agaricomycetidae</taxon>
        <taxon>Agaricales</taxon>
        <taxon>Marasmiineae</taxon>
        <taxon>Mycenaceae</taxon>
        <taxon>Favolaschia</taxon>
    </lineage>
</organism>
<keyword evidence="2" id="KW-0479">Metal-binding</keyword>
<dbReference type="Gene3D" id="2.60.40.1910">
    <property type="match status" value="1"/>
</dbReference>
<dbReference type="InterPro" id="IPR045357">
    <property type="entry name" value="Aminopeptidase_N-like_N"/>
</dbReference>
<name>A0AAW0CHT1_9AGAR</name>
<dbReference type="InterPro" id="IPR027268">
    <property type="entry name" value="Peptidase_M4/M1_CTD_sf"/>
</dbReference>